<dbReference type="Pfam" id="PF00884">
    <property type="entry name" value="Sulfatase"/>
    <property type="match status" value="1"/>
</dbReference>
<dbReference type="PANTHER" id="PTHR45953">
    <property type="entry name" value="IDURONATE 2-SULFATASE"/>
    <property type="match status" value="1"/>
</dbReference>
<evidence type="ECO:0000256" key="2">
    <source>
        <dbReference type="ARBA" id="ARBA00022723"/>
    </source>
</evidence>
<dbReference type="InterPro" id="IPR000917">
    <property type="entry name" value="Sulfatase_N"/>
</dbReference>
<dbReference type="EC" id="3.1.6.1" evidence="5"/>
<name>A0AAX2JD43_9FUSO</name>
<dbReference type="GeneID" id="78456003"/>
<dbReference type="RefSeq" id="WP_005977367.1">
    <property type="nucleotide sequence ID" value="NZ_CABKNW010000002.1"/>
</dbReference>
<dbReference type="GO" id="GO:0046872">
    <property type="term" value="F:metal ion binding"/>
    <property type="evidence" value="ECO:0007669"/>
    <property type="project" value="UniProtKB-KW"/>
</dbReference>
<sequence>MKKRPNILLITSDQQHFDTIGAFNKEILTPNLDRLVKEGTTFDRAYCPNPTCTPTRASIITGKYPSQHGAWTLGTKLSENETTIGDVLRGNGYKSALIGKAHFQPLASTEEFPSLEAYPYLQDLEFWKNYRDRFYGFDHVELARNHTNESHVGQHYAIWLEEKGCKNWRDYYLNPTGNMSEEEYPRLEILVEKEGNILNSKRNWGKWEIPEEYHYNSWIAERCSSMLEDYKNNDENFFLWASFFDPHPEYFVPEPWASMYDPEKLSIDEETINDDHKYNPPHFRKTQEENPDFSEYKETGFGIHGMHSHLQKKEDIKKDLALYYGMVSMMDKYIGKILDKLEELGLAEDTIIVFTTDHGHFVGQHGLIRKGPFHYEDLIKIPFIVKYPKVVPENKVSHSLQSLVDLAPTFLSMCGIKIPYDMTGIDQTKAWADENVKLRDHVICENHHEPTTIHLKTYVDERYKLTVYYNQTYGELFDLKEDPKELNNLWDNEKYKELKSELLLKYIWAELGKEPMWMPRIKQA</sequence>
<evidence type="ECO:0000313" key="6">
    <source>
        <dbReference type="Proteomes" id="UP000249008"/>
    </source>
</evidence>
<evidence type="ECO:0000259" key="4">
    <source>
        <dbReference type="Pfam" id="PF00884"/>
    </source>
</evidence>
<dbReference type="AlphaFoldDB" id="A0AAX2JD43"/>
<accession>A0AAX2JD43</accession>
<dbReference type="EMBL" id="LS483487">
    <property type="protein sequence ID" value="SQJ02540.1"/>
    <property type="molecule type" value="Genomic_DNA"/>
</dbReference>
<protein>
    <submittedName>
        <fullName evidence="5">Arylsulfatase</fullName>
        <ecNumber evidence="5">3.1.6.1</ecNumber>
    </submittedName>
</protein>
<keyword evidence="2" id="KW-0479">Metal-binding</keyword>
<organism evidence="5 6">
    <name type="scientific">Fusobacterium ulcerans</name>
    <dbReference type="NCBI Taxonomy" id="861"/>
    <lineage>
        <taxon>Bacteria</taxon>
        <taxon>Fusobacteriati</taxon>
        <taxon>Fusobacteriota</taxon>
        <taxon>Fusobacteriia</taxon>
        <taxon>Fusobacteriales</taxon>
        <taxon>Fusobacteriaceae</taxon>
        <taxon>Fusobacterium</taxon>
    </lineage>
</organism>
<keyword evidence="3 5" id="KW-0378">Hydrolase</keyword>
<dbReference type="SUPFAM" id="SSF53649">
    <property type="entry name" value="Alkaline phosphatase-like"/>
    <property type="match status" value="1"/>
</dbReference>
<proteinExistence type="inferred from homology"/>
<dbReference type="Gene3D" id="3.40.720.10">
    <property type="entry name" value="Alkaline Phosphatase, subunit A"/>
    <property type="match status" value="1"/>
</dbReference>
<dbReference type="PANTHER" id="PTHR45953:SF1">
    <property type="entry name" value="IDURONATE 2-SULFATASE"/>
    <property type="match status" value="1"/>
</dbReference>
<dbReference type="PROSITE" id="PS00523">
    <property type="entry name" value="SULFATASE_1"/>
    <property type="match status" value="1"/>
</dbReference>
<dbReference type="InterPro" id="IPR017850">
    <property type="entry name" value="Alkaline_phosphatase_core_sf"/>
</dbReference>
<reference evidence="5 6" key="1">
    <citation type="submission" date="2018-06" db="EMBL/GenBank/DDBJ databases">
        <authorList>
            <consortium name="Pathogen Informatics"/>
            <person name="Doyle S."/>
        </authorList>
    </citation>
    <scope>NUCLEOTIDE SEQUENCE [LARGE SCALE GENOMIC DNA]</scope>
    <source>
        <strain evidence="5 6">NCTC12112</strain>
    </source>
</reference>
<dbReference type="GO" id="GO:0004065">
    <property type="term" value="F:arylsulfatase activity"/>
    <property type="evidence" value="ECO:0007669"/>
    <property type="project" value="UniProtKB-EC"/>
</dbReference>
<dbReference type="Proteomes" id="UP000249008">
    <property type="component" value="Chromosome 1"/>
</dbReference>
<gene>
    <name evidence="5" type="ORF">NCTC12112_01441</name>
</gene>
<evidence type="ECO:0000256" key="1">
    <source>
        <dbReference type="ARBA" id="ARBA00008779"/>
    </source>
</evidence>
<dbReference type="KEGG" id="ful:C4N20_14345"/>
<feature type="domain" description="Sulfatase N-terminal" evidence="4">
    <location>
        <begin position="5"/>
        <end position="416"/>
    </location>
</feature>
<dbReference type="GO" id="GO:0005737">
    <property type="term" value="C:cytoplasm"/>
    <property type="evidence" value="ECO:0007669"/>
    <property type="project" value="TreeGrafter"/>
</dbReference>
<evidence type="ECO:0000256" key="3">
    <source>
        <dbReference type="ARBA" id="ARBA00022801"/>
    </source>
</evidence>
<evidence type="ECO:0000313" key="5">
    <source>
        <dbReference type="EMBL" id="SQJ02540.1"/>
    </source>
</evidence>
<comment type="similarity">
    <text evidence="1">Belongs to the sulfatase family.</text>
</comment>
<dbReference type="InterPro" id="IPR024607">
    <property type="entry name" value="Sulfatase_CS"/>
</dbReference>